<evidence type="ECO:0000313" key="4">
    <source>
        <dbReference type="Proteomes" id="UP000290288"/>
    </source>
</evidence>
<gene>
    <name evidence="3" type="ORF">EST38_g484</name>
</gene>
<sequence>MIGTAFLLLALAAERLVYAAPQVAITSTVVAGNATDFPTATANVSSVFATATGNATFVFPTSTINGTVVFPTSTVNATVVFPTSTVNATVGFPSTTVAPTVVFPTTTANGTFPTGGVTVSCVPVNSTTSTFDGSVATSTVFFDSTVFAVPAGTYTHGSTVFAIPTSTVTFSDGVGAGVATPVPTADGGAGAATPAPTAGGTVSPSGVFNSTSTVFGNITSSFAIPTPFPSAFPSSSLYCYTVTSRPSSTPVPVTTIRPSSITVSRTPKPHKPPVTVSAFPGVCSSSVVTITQTVYPPVSSSVVTITQTVYPTQVTLSSQVTTIAPSSGVVSSVFGTPSGVNGGTSSGIVSSSVFGGPSGVNGGTGSGVVSSSVFGGPSGVNGGTASAPTITSSVFGGGSGNGATTTTVPPTTSVVPAPTTA</sequence>
<reference evidence="3 4" key="1">
    <citation type="submission" date="2019-01" db="EMBL/GenBank/DDBJ databases">
        <title>Draft genome sequence of Psathyrella aberdarensis IHI B618.</title>
        <authorList>
            <person name="Buettner E."/>
            <person name="Kellner H."/>
        </authorList>
    </citation>
    <scope>NUCLEOTIDE SEQUENCE [LARGE SCALE GENOMIC DNA]</scope>
    <source>
        <strain evidence="3 4">IHI B618</strain>
    </source>
</reference>
<keyword evidence="2" id="KW-0732">Signal</keyword>
<comment type="caution">
    <text evidence="3">The sequence shown here is derived from an EMBL/GenBank/DDBJ whole genome shotgun (WGS) entry which is preliminary data.</text>
</comment>
<feature type="compositionally biased region" description="Low complexity" evidence="1">
    <location>
        <begin position="402"/>
        <end position="421"/>
    </location>
</feature>
<keyword evidence="4" id="KW-1185">Reference proteome</keyword>
<dbReference type="OrthoDB" id="3058121at2759"/>
<evidence type="ECO:0000313" key="3">
    <source>
        <dbReference type="EMBL" id="RXW25388.1"/>
    </source>
</evidence>
<organism evidence="3 4">
    <name type="scientific">Candolleomyces aberdarensis</name>
    <dbReference type="NCBI Taxonomy" id="2316362"/>
    <lineage>
        <taxon>Eukaryota</taxon>
        <taxon>Fungi</taxon>
        <taxon>Dikarya</taxon>
        <taxon>Basidiomycota</taxon>
        <taxon>Agaricomycotina</taxon>
        <taxon>Agaricomycetes</taxon>
        <taxon>Agaricomycetidae</taxon>
        <taxon>Agaricales</taxon>
        <taxon>Agaricineae</taxon>
        <taxon>Psathyrellaceae</taxon>
        <taxon>Candolleomyces</taxon>
    </lineage>
</organism>
<evidence type="ECO:0000256" key="1">
    <source>
        <dbReference type="SAM" id="MobiDB-lite"/>
    </source>
</evidence>
<feature type="signal peptide" evidence="2">
    <location>
        <begin position="1"/>
        <end position="19"/>
    </location>
</feature>
<dbReference type="EMBL" id="SDEE01000006">
    <property type="protein sequence ID" value="RXW25388.1"/>
    <property type="molecule type" value="Genomic_DNA"/>
</dbReference>
<proteinExistence type="predicted"/>
<evidence type="ECO:0000256" key="2">
    <source>
        <dbReference type="SAM" id="SignalP"/>
    </source>
</evidence>
<feature type="chain" id="PRO_5020281940" evidence="2">
    <location>
        <begin position="20"/>
        <end position="421"/>
    </location>
</feature>
<protein>
    <submittedName>
        <fullName evidence="3">Uncharacterized protein</fullName>
    </submittedName>
</protein>
<dbReference type="Proteomes" id="UP000290288">
    <property type="component" value="Unassembled WGS sequence"/>
</dbReference>
<dbReference type="AlphaFoldDB" id="A0A4V1Q5F3"/>
<name>A0A4V1Q5F3_9AGAR</name>
<accession>A0A4V1Q5F3</accession>
<feature type="region of interest" description="Disordered" evidence="1">
    <location>
        <begin position="396"/>
        <end position="421"/>
    </location>
</feature>